<organism evidence="2 3">
    <name type="scientific">Rotaria socialis</name>
    <dbReference type="NCBI Taxonomy" id="392032"/>
    <lineage>
        <taxon>Eukaryota</taxon>
        <taxon>Metazoa</taxon>
        <taxon>Spiralia</taxon>
        <taxon>Gnathifera</taxon>
        <taxon>Rotifera</taxon>
        <taxon>Eurotatoria</taxon>
        <taxon>Bdelloidea</taxon>
        <taxon>Philodinida</taxon>
        <taxon>Philodinidae</taxon>
        <taxon>Rotaria</taxon>
    </lineage>
</organism>
<evidence type="ECO:0008006" key="4">
    <source>
        <dbReference type="Google" id="ProtNLM"/>
    </source>
</evidence>
<reference evidence="2" key="1">
    <citation type="submission" date="2021-02" db="EMBL/GenBank/DDBJ databases">
        <authorList>
            <person name="Nowell W R."/>
        </authorList>
    </citation>
    <scope>NUCLEOTIDE SEQUENCE</scope>
</reference>
<evidence type="ECO:0000313" key="3">
    <source>
        <dbReference type="Proteomes" id="UP000663848"/>
    </source>
</evidence>
<gene>
    <name evidence="1" type="ORF">QYT958_LOCUS44020</name>
    <name evidence="2" type="ORF">QYT958_LOCUS48290</name>
</gene>
<dbReference type="EMBL" id="CAJOBR010065772">
    <property type="protein sequence ID" value="CAF5083427.1"/>
    <property type="molecule type" value="Genomic_DNA"/>
</dbReference>
<accession>A0A822G7W1</accession>
<feature type="non-terminal residue" evidence="2">
    <location>
        <position position="29"/>
    </location>
</feature>
<dbReference type="Gene3D" id="3.40.50.720">
    <property type="entry name" value="NAD(P)-binding Rossmann-like Domain"/>
    <property type="match status" value="1"/>
</dbReference>
<dbReference type="AlphaFoldDB" id="A0A822G7W1"/>
<dbReference type="Proteomes" id="UP000663848">
    <property type="component" value="Unassembled WGS sequence"/>
</dbReference>
<dbReference type="EMBL" id="CAJOBR010096893">
    <property type="protein sequence ID" value="CAF5148017.1"/>
    <property type="molecule type" value="Genomic_DNA"/>
</dbReference>
<proteinExistence type="predicted"/>
<comment type="caution">
    <text evidence="2">The sequence shown here is derived from an EMBL/GenBank/DDBJ whole genome shotgun (WGS) entry which is preliminary data.</text>
</comment>
<evidence type="ECO:0000313" key="2">
    <source>
        <dbReference type="EMBL" id="CAF5148017.1"/>
    </source>
</evidence>
<dbReference type="InterPro" id="IPR036291">
    <property type="entry name" value="NAD(P)-bd_dom_sf"/>
</dbReference>
<name>A0A822G7W1_9BILA</name>
<sequence>MKPVIVVVGATGQQGGSVINALINSNKWT</sequence>
<dbReference type="SUPFAM" id="SSF51735">
    <property type="entry name" value="NAD(P)-binding Rossmann-fold domains"/>
    <property type="match status" value="1"/>
</dbReference>
<evidence type="ECO:0000313" key="1">
    <source>
        <dbReference type="EMBL" id="CAF5083427.1"/>
    </source>
</evidence>
<protein>
    <recommendedName>
        <fullName evidence="4">NmrA-like domain-containing protein</fullName>
    </recommendedName>
</protein>